<evidence type="ECO:0000313" key="1">
    <source>
        <dbReference type="EMBL" id="GGL55605.1"/>
    </source>
</evidence>
<dbReference type="Gene3D" id="3.30.530.20">
    <property type="match status" value="1"/>
</dbReference>
<dbReference type="EMBL" id="BMPG01000001">
    <property type="protein sequence ID" value="GGL55605.1"/>
    <property type="molecule type" value="Genomic_DNA"/>
</dbReference>
<dbReference type="Proteomes" id="UP000607197">
    <property type="component" value="Unassembled WGS sequence"/>
</dbReference>
<dbReference type="Pfam" id="PF10604">
    <property type="entry name" value="Polyketide_cyc2"/>
    <property type="match status" value="1"/>
</dbReference>
<protein>
    <submittedName>
        <fullName evidence="1">Cyclase</fullName>
    </submittedName>
</protein>
<accession>A0A830FKK4</accession>
<dbReference type="SUPFAM" id="SSF55961">
    <property type="entry name" value="Bet v1-like"/>
    <property type="match status" value="1"/>
</dbReference>
<dbReference type="OrthoDB" id="10357at2157"/>
<name>A0A830FKK4_9EURY</name>
<dbReference type="InterPro" id="IPR023393">
    <property type="entry name" value="START-like_dom_sf"/>
</dbReference>
<dbReference type="InterPro" id="IPR019587">
    <property type="entry name" value="Polyketide_cyclase/dehydratase"/>
</dbReference>
<dbReference type="CDD" id="cd07820">
    <property type="entry name" value="SRPBCC_3"/>
    <property type="match status" value="1"/>
</dbReference>
<reference evidence="1" key="2">
    <citation type="submission" date="2020-09" db="EMBL/GenBank/DDBJ databases">
        <authorList>
            <person name="Sun Q."/>
            <person name="Ohkuma M."/>
        </authorList>
    </citation>
    <scope>NUCLEOTIDE SEQUENCE</scope>
    <source>
        <strain evidence="1">JCM 19596</strain>
    </source>
</reference>
<proteinExistence type="predicted"/>
<sequence>MATFDRSLRVRAPFEDVWAFHNRIDGLLALTPDWLHPRVDRVEGDDDGDLVPGTTICLSARPFGVAPRQRMAARIEEREREGDESGFFRDSMVNGPLREWAHTHSFRADGEHTYVHDHVEYDTGAGAPGNLAVQSGLAAFFAYRHRRTRDELES</sequence>
<evidence type="ECO:0000313" key="2">
    <source>
        <dbReference type="Proteomes" id="UP000607197"/>
    </source>
</evidence>
<reference evidence="1" key="1">
    <citation type="journal article" date="2014" name="Int. J. Syst. Evol. Microbiol.">
        <title>Complete genome sequence of Corynebacterium casei LMG S-19264T (=DSM 44701T), isolated from a smear-ripened cheese.</title>
        <authorList>
            <consortium name="US DOE Joint Genome Institute (JGI-PGF)"/>
            <person name="Walter F."/>
            <person name="Albersmeier A."/>
            <person name="Kalinowski J."/>
            <person name="Ruckert C."/>
        </authorList>
    </citation>
    <scope>NUCLEOTIDE SEQUENCE</scope>
    <source>
        <strain evidence="1">JCM 19596</strain>
    </source>
</reference>
<comment type="caution">
    <text evidence="1">The sequence shown here is derived from an EMBL/GenBank/DDBJ whole genome shotgun (WGS) entry which is preliminary data.</text>
</comment>
<keyword evidence="2" id="KW-1185">Reference proteome</keyword>
<gene>
    <name evidence="1" type="ORF">GCM10009039_12230</name>
</gene>
<dbReference type="RefSeq" id="WP_188976887.1">
    <property type="nucleotide sequence ID" value="NZ_BMPG01000001.1"/>
</dbReference>
<organism evidence="1 2">
    <name type="scientific">Halocalculus aciditolerans</name>
    <dbReference type="NCBI Taxonomy" id="1383812"/>
    <lineage>
        <taxon>Archaea</taxon>
        <taxon>Methanobacteriati</taxon>
        <taxon>Methanobacteriota</taxon>
        <taxon>Stenosarchaea group</taxon>
        <taxon>Halobacteria</taxon>
        <taxon>Halobacteriales</taxon>
        <taxon>Halobacteriaceae</taxon>
        <taxon>Halocalculus</taxon>
    </lineage>
</organism>
<dbReference type="AlphaFoldDB" id="A0A830FKK4"/>